<evidence type="ECO:0000313" key="3">
    <source>
        <dbReference type="EMBL" id="GAA4446277.1"/>
    </source>
</evidence>
<dbReference type="SUPFAM" id="SSF53300">
    <property type="entry name" value="vWA-like"/>
    <property type="match status" value="1"/>
</dbReference>
<protein>
    <submittedName>
        <fullName evidence="3">Glutamine amidotransferase</fullName>
    </submittedName>
</protein>
<sequence>MSSFLIEPIYDSVAVAVLVSLLVVAVLVLVTPPTDNPKQRRWLIGLRFVAAFILMLAIFRPGFVQTDTRPAEATLVVAVDTSRSMTFPDDDRADRWTHQQQAWRELADGVASLDESMSVRLLEYDKAATELDNALPTALDDRTPEGDLTDLASAATAAIAAAQGQPLAGVVLMGDGAQTAPIDGAGAERVAQTLKTWGVPLWTVPIGPAGGQAANRDAGIDALPESYQLFAKNEFDVNFQVQLRGLAGTEVPVRVRWIDEKGNSTVAAERQLVAEKASEVQGMSLQVVAPAPGVYRLNVEVDPVEGELVTSNNLQTAFVNVREGGGRILYLEGAPRLEQTFLRAALRRFPDLDLTYQWIPSDTAARWPIGLRDWFQKGKFDIYIIGDLDADAIGREQLKQLAQSVSEGAGLVMLGGYHNYDAGGYANSPLADVLPVQMDASRRVSIQSDDVGDRRLQIPGPITVNRSRSHPITNIGGGDPDKTWSSLPSLLGANRFVGPKVSPGVQVLLETADRDPLLVVGEYGRGRTAAVAFDSTWRWWREGRSEAYRRFWRQLALWLLSREEDSGDRIFIELDSRRFANESETGFRARLSSVADERTTVKLTAEVIDENNRVTAITDTASSTVAGEQTVAGTIPNLPPGYYRLKIGPADNDSQIKPETLAFQVIDQSREMLMPMADPGYLRQLAEITKDHGGAAFSHEEIDQLVQRIAERRHQAEAPVVEKRTLGDDPISGWLLFVLFAGALSTEWYLRRRWGLV</sequence>
<feature type="transmembrane region" description="Helical" evidence="1">
    <location>
        <begin position="12"/>
        <end position="30"/>
    </location>
</feature>
<proteinExistence type="predicted"/>
<evidence type="ECO:0000256" key="1">
    <source>
        <dbReference type="SAM" id="Phobius"/>
    </source>
</evidence>
<dbReference type="PANTHER" id="PTHR37947">
    <property type="entry name" value="BLL2462 PROTEIN"/>
    <property type="match status" value="1"/>
</dbReference>
<comment type="caution">
    <text evidence="3">The sequence shown here is derived from an EMBL/GenBank/DDBJ whole genome shotgun (WGS) entry which is preliminary data.</text>
</comment>
<feature type="transmembrane region" description="Helical" evidence="1">
    <location>
        <begin position="42"/>
        <end position="59"/>
    </location>
</feature>
<keyword evidence="3" id="KW-0315">Glutamine amidotransferase</keyword>
<dbReference type="Proteomes" id="UP001500840">
    <property type="component" value="Unassembled WGS sequence"/>
</dbReference>
<dbReference type="PANTHER" id="PTHR37947:SF1">
    <property type="entry name" value="BLL2462 PROTEIN"/>
    <property type="match status" value="1"/>
</dbReference>
<reference evidence="4" key="1">
    <citation type="journal article" date="2019" name="Int. J. Syst. Evol. Microbiol.">
        <title>The Global Catalogue of Microorganisms (GCM) 10K type strain sequencing project: providing services to taxonomists for standard genome sequencing and annotation.</title>
        <authorList>
            <consortium name="The Broad Institute Genomics Platform"/>
            <consortium name="The Broad Institute Genome Sequencing Center for Infectious Disease"/>
            <person name="Wu L."/>
            <person name="Ma J."/>
        </authorList>
    </citation>
    <scope>NUCLEOTIDE SEQUENCE [LARGE SCALE GENOMIC DNA]</scope>
    <source>
        <strain evidence="4">JCM 17759</strain>
    </source>
</reference>
<dbReference type="InterPro" id="IPR029062">
    <property type="entry name" value="Class_I_gatase-like"/>
</dbReference>
<keyword evidence="4" id="KW-1185">Reference proteome</keyword>
<keyword evidence="1" id="KW-1133">Transmembrane helix</keyword>
<dbReference type="Gene3D" id="3.40.50.410">
    <property type="entry name" value="von Willebrand factor, type A domain"/>
    <property type="match status" value="1"/>
</dbReference>
<dbReference type="InterPro" id="IPR010768">
    <property type="entry name" value="GATase1-like"/>
</dbReference>
<dbReference type="EMBL" id="BAABGA010000010">
    <property type="protein sequence ID" value="GAA4446277.1"/>
    <property type="molecule type" value="Genomic_DNA"/>
</dbReference>
<dbReference type="RefSeq" id="WP_345319433.1">
    <property type="nucleotide sequence ID" value="NZ_BAABGA010000010.1"/>
</dbReference>
<dbReference type="SUPFAM" id="SSF52317">
    <property type="entry name" value="Class I glutamine amidotransferase-like"/>
    <property type="match status" value="1"/>
</dbReference>
<keyword evidence="1" id="KW-0812">Transmembrane</keyword>
<dbReference type="Gene3D" id="3.40.50.880">
    <property type="match status" value="1"/>
</dbReference>
<dbReference type="Pfam" id="PF07090">
    <property type="entry name" value="GATase1_like"/>
    <property type="match status" value="1"/>
</dbReference>
<accession>A0ABP8MAS6</accession>
<organism evidence="3 4">
    <name type="scientific">Novipirellula rosea</name>
    <dbReference type="NCBI Taxonomy" id="1031540"/>
    <lineage>
        <taxon>Bacteria</taxon>
        <taxon>Pseudomonadati</taxon>
        <taxon>Planctomycetota</taxon>
        <taxon>Planctomycetia</taxon>
        <taxon>Pirellulales</taxon>
        <taxon>Pirellulaceae</taxon>
        <taxon>Novipirellula</taxon>
    </lineage>
</organism>
<evidence type="ECO:0000259" key="2">
    <source>
        <dbReference type="Pfam" id="PF07090"/>
    </source>
</evidence>
<keyword evidence="1" id="KW-0472">Membrane</keyword>
<dbReference type="InterPro" id="IPR036465">
    <property type="entry name" value="vWFA_dom_sf"/>
</dbReference>
<feature type="domain" description="Putative glutamine amidotransferase" evidence="2">
    <location>
        <begin position="396"/>
        <end position="559"/>
    </location>
</feature>
<gene>
    <name evidence="3" type="ORF">GCM10023156_06980</name>
</gene>
<evidence type="ECO:0000313" key="4">
    <source>
        <dbReference type="Proteomes" id="UP001500840"/>
    </source>
</evidence>
<name>A0ABP8MAS6_9BACT</name>